<name>A0A840CVV8_9BACT</name>
<keyword evidence="2" id="KW-1185">Reference proteome</keyword>
<protein>
    <submittedName>
        <fullName evidence="1">Uncharacterized protein</fullName>
    </submittedName>
</protein>
<dbReference type="Proteomes" id="UP000555103">
    <property type="component" value="Unassembled WGS sequence"/>
</dbReference>
<reference evidence="1 2" key="1">
    <citation type="submission" date="2020-08" db="EMBL/GenBank/DDBJ databases">
        <title>Genomic Encyclopedia of Type Strains, Phase IV (KMG-IV): sequencing the most valuable type-strain genomes for metagenomic binning, comparative biology and taxonomic classification.</title>
        <authorList>
            <person name="Goeker M."/>
        </authorList>
    </citation>
    <scope>NUCLEOTIDE SEQUENCE [LARGE SCALE GENOMIC DNA]</scope>
    <source>
        <strain evidence="1 2">DSM 104969</strain>
    </source>
</reference>
<accession>A0A840CVV8</accession>
<dbReference type="RefSeq" id="WP_183306848.1">
    <property type="nucleotide sequence ID" value="NZ_JACIEP010000005.1"/>
</dbReference>
<proteinExistence type="predicted"/>
<comment type="caution">
    <text evidence="1">The sequence shown here is derived from an EMBL/GenBank/DDBJ whole genome shotgun (WGS) entry which is preliminary data.</text>
</comment>
<dbReference type="EMBL" id="JACIEP010000005">
    <property type="protein sequence ID" value="MBB4035943.1"/>
    <property type="molecule type" value="Genomic_DNA"/>
</dbReference>
<organism evidence="1 2">
    <name type="scientific">Dysgonomonas hofstadii</name>
    <dbReference type="NCBI Taxonomy" id="637886"/>
    <lineage>
        <taxon>Bacteria</taxon>
        <taxon>Pseudomonadati</taxon>
        <taxon>Bacteroidota</taxon>
        <taxon>Bacteroidia</taxon>
        <taxon>Bacteroidales</taxon>
        <taxon>Dysgonomonadaceae</taxon>
        <taxon>Dysgonomonas</taxon>
    </lineage>
</organism>
<dbReference type="AlphaFoldDB" id="A0A840CVV8"/>
<evidence type="ECO:0000313" key="2">
    <source>
        <dbReference type="Proteomes" id="UP000555103"/>
    </source>
</evidence>
<gene>
    <name evidence="1" type="ORF">GGR21_001838</name>
</gene>
<evidence type="ECO:0000313" key="1">
    <source>
        <dbReference type="EMBL" id="MBB4035943.1"/>
    </source>
</evidence>
<sequence>MDENRKKAYRYLLYRAIVWGKANRSTRVSLNPIEIKKDADRLKMLGALNYWLHNLAYYNYMDDWEGFKEELFWKDYEEFWLKQFPEHNYFKDIFEKELHL</sequence>